<organism evidence="3 4">
    <name type="scientific">Micromonospora polyrhachis</name>
    <dbReference type="NCBI Taxonomy" id="1282883"/>
    <lineage>
        <taxon>Bacteria</taxon>
        <taxon>Bacillati</taxon>
        <taxon>Actinomycetota</taxon>
        <taxon>Actinomycetes</taxon>
        <taxon>Micromonosporales</taxon>
        <taxon>Micromonosporaceae</taxon>
        <taxon>Micromonospora</taxon>
    </lineage>
</organism>
<gene>
    <name evidence="3" type="ORF">FHR38_004094</name>
</gene>
<feature type="transmembrane region" description="Helical" evidence="2">
    <location>
        <begin position="178"/>
        <end position="198"/>
    </location>
</feature>
<evidence type="ECO:0000256" key="1">
    <source>
        <dbReference type="SAM" id="MobiDB-lite"/>
    </source>
</evidence>
<proteinExistence type="predicted"/>
<accession>A0A7W7WQK3</accession>
<keyword evidence="2" id="KW-0812">Transmembrane</keyword>
<dbReference type="Proteomes" id="UP000578819">
    <property type="component" value="Unassembled WGS sequence"/>
</dbReference>
<evidence type="ECO:0000313" key="3">
    <source>
        <dbReference type="EMBL" id="MBB4960361.1"/>
    </source>
</evidence>
<keyword evidence="2" id="KW-1133">Transmembrane helix</keyword>
<protein>
    <recommendedName>
        <fullName evidence="5">Capsular polysaccharide biosynthesis protein</fullName>
    </recommendedName>
</protein>
<keyword evidence="4" id="KW-1185">Reference proteome</keyword>
<feature type="region of interest" description="Disordered" evidence="1">
    <location>
        <begin position="206"/>
        <end position="297"/>
    </location>
</feature>
<keyword evidence="2" id="KW-0472">Membrane</keyword>
<dbReference type="RefSeq" id="WP_184536145.1">
    <property type="nucleotide sequence ID" value="NZ_JACHJW010000001.1"/>
</dbReference>
<reference evidence="3 4" key="1">
    <citation type="submission" date="2020-08" db="EMBL/GenBank/DDBJ databases">
        <title>Sequencing the genomes of 1000 actinobacteria strains.</title>
        <authorList>
            <person name="Klenk H.-P."/>
        </authorList>
    </citation>
    <scope>NUCLEOTIDE SEQUENCE [LARGE SCALE GENOMIC DNA]</scope>
    <source>
        <strain evidence="3 4">DSM 45886</strain>
    </source>
</reference>
<dbReference type="AlphaFoldDB" id="A0A7W7WQK3"/>
<name>A0A7W7WQK3_9ACTN</name>
<feature type="compositionally biased region" description="Polar residues" evidence="1">
    <location>
        <begin position="206"/>
        <end position="223"/>
    </location>
</feature>
<sequence length="297" mass="31272">MDLLDLLKLMFRRWYVTAPVIVLTLGAALVLGASIQPEYKTEAAVLLVPPTTATAPAPNASPQPGNPWLRVGENAMAQAVQIAVSAHDARTQVVAAGGDPSYEIGLVNRSSILTIEVTASTHASALATVTSVTKLIEDVVASKQAEYRPRAGEQITTEILDPGLNIIQSRSNVLRAQIVVGAIGLLLATAAAVGYDALQRRRATARQNSQRAARTPLNWNSGQAAVGSRRPSPTVQSHAPSARPRPDATVTPAVDARTSNRDTNSPRNAPDPGPPQQSDDTILLSTVRGPVEDSTTP</sequence>
<evidence type="ECO:0000313" key="4">
    <source>
        <dbReference type="Proteomes" id="UP000578819"/>
    </source>
</evidence>
<comment type="caution">
    <text evidence="3">The sequence shown here is derived from an EMBL/GenBank/DDBJ whole genome shotgun (WGS) entry which is preliminary data.</text>
</comment>
<evidence type="ECO:0008006" key="5">
    <source>
        <dbReference type="Google" id="ProtNLM"/>
    </source>
</evidence>
<evidence type="ECO:0000256" key="2">
    <source>
        <dbReference type="SAM" id="Phobius"/>
    </source>
</evidence>
<dbReference type="EMBL" id="JACHJW010000001">
    <property type="protein sequence ID" value="MBB4960361.1"/>
    <property type="molecule type" value="Genomic_DNA"/>
</dbReference>